<accession>A0AAD7L0P0</accession>
<sequence>MATKMTFLAKKSSWSVSFKAFANGLQSTSKKACFSTAYQPAQGDRNETNDNRTKRYNTDESGIPVTNYNSNTSAGSFEGVDDIANPVIKLKDEDDTTSTEEEDDDQDDDDNNIGRGVTGFVADTARQGAKKAAEVVENVADTAKETVDIAWDTTKKATRNIKGTAVAEADANVVDTLEYRSAEDLKGHGEGYDKKDKQFRS</sequence>
<gene>
    <name evidence="2" type="ORF">O6P43_029123</name>
</gene>
<evidence type="ECO:0000313" key="2">
    <source>
        <dbReference type="EMBL" id="KAJ7948676.1"/>
    </source>
</evidence>
<evidence type="ECO:0000313" key="3">
    <source>
        <dbReference type="Proteomes" id="UP001163823"/>
    </source>
</evidence>
<dbReference type="KEGG" id="qsa:O6P43_029123"/>
<proteinExistence type="predicted"/>
<protein>
    <submittedName>
        <fullName evidence="2">Chilling-induced protein</fullName>
    </submittedName>
</protein>
<dbReference type="Proteomes" id="UP001163823">
    <property type="component" value="Chromosome 12"/>
</dbReference>
<organism evidence="2 3">
    <name type="scientific">Quillaja saponaria</name>
    <name type="common">Soap bark tree</name>
    <dbReference type="NCBI Taxonomy" id="32244"/>
    <lineage>
        <taxon>Eukaryota</taxon>
        <taxon>Viridiplantae</taxon>
        <taxon>Streptophyta</taxon>
        <taxon>Embryophyta</taxon>
        <taxon>Tracheophyta</taxon>
        <taxon>Spermatophyta</taxon>
        <taxon>Magnoliopsida</taxon>
        <taxon>eudicotyledons</taxon>
        <taxon>Gunneridae</taxon>
        <taxon>Pentapetalae</taxon>
        <taxon>rosids</taxon>
        <taxon>fabids</taxon>
        <taxon>Fabales</taxon>
        <taxon>Quillajaceae</taxon>
        <taxon>Quillaja</taxon>
    </lineage>
</organism>
<feature type="compositionally biased region" description="Polar residues" evidence="1">
    <location>
        <begin position="64"/>
        <end position="75"/>
    </location>
</feature>
<dbReference type="AlphaFoldDB" id="A0AAD7L0P0"/>
<feature type="compositionally biased region" description="Acidic residues" evidence="1">
    <location>
        <begin position="93"/>
        <end position="111"/>
    </location>
</feature>
<feature type="region of interest" description="Disordered" evidence="1">
    <location>
        <begin position="37"/>
        <end position="116"/>
    </location>
</feature>
<name>A0AAD7L0P0_QUISA</name>
<feature type="compositionally biased region" description="Basic and acidic residues" evidence="1">
    <location>
        <begin position="44"/>
        <end position="58"/>
    </location>
</feature>
<dbReference type="EMBL" id="JARAOO010000012">
    <property type="protein sequence ID" value="KAJ7948676.1"/>
    <property type="molecule type" value="Genomic_DNA"/>
</dbReference>
<reference evidence="2" key="1">
    <citation type="journal article" date="2023" name="Science">
        <title>Elucidation of the pathway for biosynthesis of saponin adjuvants from the soapbark tree.</title>
        <authorList>
            <person name="Reed J."/>
            <person name="Orme A."/>
            <person name="El-Demerdash A."/>
            <person name="Owen C."/>
            <person name="Martin L.B.B."/>
            <person name="Misra R.C."/>
            <person name="Kikuchi S."/>
            <person name="Rejzek M."/>
            <person name="Martin A.C."/>
            <person name="Harkess A."/>
            <person name="Leebens-Mack J."/>
            <person name="Louveau T."/>
            <person name="Stephenson M.J."/>
            <person name="Osbourn A."/>
        </authorList>
    </citation>
    <scope>NUCLEOTIDE SEQUENCE</scope>
    <source>
        <strain evidence="2">S10</strain>
    </source>
</reference>
<evidence type="ECO:0000256" key="1">
    <source>
        <dbReference type="SAM" id="MobiDB-lite"/>
    </source>
</evidence>
<keyword evidence="3" id="KW-1185">Reference proteome</keyword>
<feature type="region of interest" description="Disordered" evidence="1">
    <location>
        <begin position="180"/>
        <end position="201"/>
    </location>
</feature>
<comment type="caution">
    <text evidence="2">The sequence shown here is derived from an EMBL/GenBank/DDBJ whole genome shotgun (WGS) entry which is preliminary data.</text>
</comment>